<protein>
    <submittedName>
        <fullName evidence="2">Uncharacterized protein</fullName>
    </submittedName>
</protein>
<feature type="region of interest" description="Disordered" evidence="1">
    <location>
        <begin position="45"/>
        <end position="74"/>
    </location>
</feature>
<feature type="region of interest" description="Disordered" evidence="1">
    <location>
        <begin position="459"/>
        <end position="484"/>
    </location>
</feature>
<dbReference type="PANTHER" id="PTHR28366">
    <property type="entry name" value="CHROMOSOME 1 OPEN READING FRAME 131"/>
    <property type="match status" value="1"/>
</dbReference>
<feature type="region of interest" description="Disordered" evidence="1">
    <location>
        <begin position="268"/>
        <end position="287"/>
    </location>
</feature>
<dbReference type="PANTHER" id="PTHR28366:SF1">
    <property type="entry name" value="CHROMOSOME 1 OPEN READING FRAME 131"/>
    <property type="match status" value="1"/>
</dbReference>
<organism evidence="2 3">
    <name type="scientific">Ranitomeya imitator</name>
    <name type="common">mimic poison frog</name>
    <dbReference type="NCBI Taxonomy" id="111125"/>
    <lineage>
        <taxon>Eukaryota</taxon>
        <taxon>Metazoa</taxon>
        <taxon>Chordata</taxon>
        <taxon>Craniata</taxon>
        <taxon>Vertebrata</taxon>
        <taxon>Euteleostomi</taxon>
        <taxon>Amphibia</taxon>
        <taxon>Batrachia</taxon>
        <taxon>Anura</taxon>
        <taxon>Neobatrachia</taxon>
        <taxon>Hyloidea</taxon>
        <taxon>Dendrobatidae</taxon>
        <taxon>Dendrobatinae</taxon>
        <taxon>Ranitomeya</taxon>
    </lineage>
</organism>
<feature type="region of interest" description="Disordered" evidence="1">
    <location>
        <begin position="419"/>
        <end position="446"/>
    </location>
</feature>
<name>A0ABN9L303_9NEOB</name>
<feature type="compositionally biased region" description="Basic and acidic residues" evidence="1">
    <location>
        <begin position="432"/>
        <end position="446"/>
    </location>
</feature>
<gene>
    <name evidence="2" type="ORF">RIMI_LOCUS4888641</name>
</gene>
<evidence type="ECO:0000313" key="3">
    <source>
        <dbReference type="Proteomes" id="UP001176940"/>
    </source>
</evidence>
<feature type="compositionally biased region" description="Polar residues" evidence="1">
    <location>
        <begin position="419"/>
        <end position="429"/>
    </location>
</feature>
<evidence type="ECO:0000313" key="2">
    <source>
        <dbReference type="EMBL" id="CAJ0931809.1"/>
    </source>
</evidence>
<dbReference type="InterPro" id="IPR027973">
    <property type="entry name" value="FSAF1-like"/>
</dbReference>
<feature type="region of interest" description="Disordered" evidence="1">
    <location>
        <begin position="183"/>
        <end position="237"/>
    </location>
</feature>
<feature type="compositionally biased region" description="Basic and acidic residues" evidence="1">
    <location>
        <begin position="45"/>
        <end position="70"/>
    </location>
</feature>
<sequence length="484" mass="54144">MVTLQEDSLKMAEGKHPCAVREQLESVLKDLYDFGDDFVTPEETILDHGQIDDLSDEKETEKVNGHKENEQPVTCSKRGKKTVSMFFDSIKEELCSRAKNPTVSSSPAPKPSTVQVVSFISRKDKQCKEGDIQEVNTEGKETTSICRRGRFLETELTTNIKETEEENRLQFNFEKLFSLANMSSNSKDTNDTEPKAADGARKIRSDRKYTNNAEQKDADAARKRKQRANKSTEDRCKRMDTVKYTNDTESKAYDGARKIRSDIKYGNDAERKAADAGPKPDIGKKEGASEIQARLEVHKFGIGGYEKEKQRKCEQERAIMLGAKVCIKSVGQSFVRLCKGLLKKKRQVKTPGEKRMPSLDAACAVYLYRDGKGSRAGSSVGGPVAASPLCWQGRIPSLKWVLLWLYKRALPICCNLSTTESTPGQSEDSTCPEEKRGWNPELQKNGETKVAELARLLRANSANGKRTPNHPGLQKQNISYVSKV</sequence>
<dbReference type="Pfam" id="PF15375">
    <property type="entry name" value="FSAF1"/>
    <property type="match status" value="1"/>
</dbReference>
<feature type="compositionally biased region" description="Basic and acidic residues" evidence="1">
    <location>
        <begin position="188"/>
        <end position="221"/>
    </location>
</feature>
<proteinExistence type="predicted"/>
<dbReference type="EMBL" id="CAUEEQ010008098">
    <property type="protein sequence ID" value="CAJ0931809.1"/>
    <property type="molecule type" value="Genomic_DNA"/>
</dbReference>
<dbReference type="InterPro" id="IPR052852">
    <property type="entry name" value="SSU_Processome_Comp"/>
</dbReference>
<comment type="caution">
    <text evidence="2">The sequence shown here is derived from an EMBL/GenBank/DDBJ whole genome shotgun (WGS) entry which is preliminary data.</text>
</comment>
<dbReference type="Proteomes" id="UP001176940">
    <property type="component" value="Unassembled WGS sequence"/>
</dbReference>
<keyword evidence="3" id="KW-1185">Reference proteome</keyword>
<feature type="compositionally biased region" description="Polar residues" evidence="1">
    <location>
        <begin position="474"/>
        <end position="484"/>
    </location>
</feature>
<evidence type="ECO:0000256" key="1">
    <source>
        <dbReference type="SAM" id="MobiDB-lite"/>
    </source>
</evidence>
<accession>A0ABN9L303</accession>
<reference evidence="2" key="1">
    <citation type="submission" date="2023-07" db="EMBL/GenBank/DDBJ databases">
        <authorList>
            <person name="Stuckert A."/>
        </authorList>
    </citation>
    <scope>NUCLEOTIDE SEQUENCE</scope>
</reference>